<evidence type="ECO:0000259" key="5">
    <source>
        <dbReference type="SMART" id="SM00479"/>
    </source>
</evidence>
<comment type="caution">
    <text evidence="6">The sequence shown here is derived from an EMBL/GenBank/DDBJ whole genome shotgun (WGS) entry which is preliminary data.</text>
</comment>
<reference evidence="6 7" key="1">
    <citation type="submission" date="2016-03" db="EMBL/GenBank/DDBJ databases">
        <title>Draft Genome Sequence of the Strain BR 10245 (Bradyrhizobium sp.) isolated from nodules of Centrolobium paraense.</title>
        <authorList>
            <person name="Simoes-Araujo J.L.Sr."/>
            <person name="Barauna A.C."/>
            <person name="Silva K."/>
            <person name="Zilli J.E."/>
        </authorList>
    </citation>
    <scope>NUCLEOTIDE SEQUENCE [LARGE SCALE GENOMIC DNA]</scope>
    <source>
        <strain evidence="6 7">BR 10245</strain>
    </source>
</reference>
<dbReference type="GO" id="GO:0008408">
    <property type="term" value="F:3'-5' exonuclease activity"/>
    <property type="evidence" value="ECO:0007669"/>
    <property type="project" value="TreeGrafter"/>
</dbReference>
<dbReference type="CDD" id="cd06127">
    <property type="entry name" value="DEDDh"/>
    <property type="match status" value="1"/>
</dbReference>
<dbReference type="RefSeq" id="WP_063707265.1">
    <property type="nucleotide sequence ID" value="NZ_LUUB01000104.1"/>
</dbReference>
<proteinExistence type="predicted"/>
<dbReference type="InterPro" id="IPR006054">
    <property type="entry name" value="DnaQ"/>
</dbReference>
<dbReference type="FunFam" id="3.30.420.10:FF:000045">
    <property type="entry name" value="3'-5' exonuclease DinG"/>
    <property type="match status" value="1"/>
</dbReference>
<comment type="catalytic activity">
    <reaction evidence="4">
        <text>DNA(n) + a 2'-deoxyribonucleoside 5'-triphosphate = DNA(n+1) + diphosphate</text>
        <dbReference type="Rhea" id="RHEA:22508"/>
        <dbReference type="Rhea" id="RHEA-COMP:17339"/>
        <dbReference type="Rhea" id="RHEA-COMP:17340"/>
        <dbReference type="ChEBI" id="CHEBI:33019"/>
        <dbReference type="ChEBI" id="CHEBI:61560"/>
        <dbReference type="ChEBI" id="CHEBI:173112"/>
        <dbReference type="EC" id="2.7.7.7"/>
    </reaction>
</comment>
<dbReference type="AlphaFoldDB" id="A0A176YBI8"/>
<comment type="subunit">
    <text evidence="3">DNA polymerase III contains a core (composed of alpha, epsilon and theta chains) that associates with a tau subunit. This core dimerizes to form the POLIII' complex. PolIII' associates with the gamma complex (composed of gamma, delta, delta', psi and chi chains) and with the beta chain to form the complete DNA polymerase III complex.</text>
</comment>
<evidence type="ECO:0000256" key="3">
    <source>
        <dbReference type="ARBA" id="ARBA00026073"/>
    </source>
</evidence>
<feature type="domain" description="Exonuclease" evidence="5">
    <location>
        <begin position="10"/>
        <end position="108"/>
    </location>
</feature>
<dbReference type="GO" id="GO:0005829">
    <property type="term" value="C:cytosol"/>
    <property type="evidence" value="ECO:0007669"/>
    <property type="project" value="TreeGrafter"/>
</dbReference>
<dbReference type="EMBL" id="LUUB01000104">
    <property type="protein sequence ID" value="OAF01456.1"/>
    <property type="molecule type" value="Genomic_DNA"/>
</dbReference>
<dbReference type="EC" id="2.7.7.7" evidence="1"/>
<dbReference type="Proteomes" id="UP000076959">
    <property type="component" value="Unassembled WGS sequence"/>
</dbReference>
<dbReference type="NCBIfam" id="TIGR00573">
    <property type="entry name" value="dnaq"/>
    <property type="match status" value="1"/>
</dbReference>
<dbReference type="SMART" id="SM00479">
    <property type="entry name" value="EXOIII"/>
    <property type="match status" value="1"/>
</dbReference>
<dbReference type="PANTHER" id="PTHR30231:SF41">
    <property type="entry name" value="DNA POLYMERASE III SUBUNIT EPSILON"/>
    <property type="match status" value="1"/>
</dbReference>
<dbReference type="PANTHER" id="PTHR30231">
    <property type="entry name" value="DNA POLYMERASE III SUBUNIT EPSILON"/>
    <property type="match status" value="1"/>
</dbReference>
<evidence type="ECO:0000313" key="6">
    <source>
        <dbReference type="EMBL" id="OAF01456.1"/>
    </source>
</evidence>
<evidence type="ECO:0000256" key="2">
    <source>
        <dbReference type="ARBA" id="ARBA00025483"/>
    </source>
</evidence>
<sequence>MDYRFDPEQDYVVVDIETTGAWSSGDRITEIGAVKVRNHQVVDEWHSLVNPQRPIPAKIVELTGITNQMVRDAPVFHEIADSFMAFMGDGIFVGHKRELRLRLSVVRV</sequence>
<evidence type="ECO:0000256" key="1">
    <source>
        <dbReference type="ARBA" id="ARBA00012417"/>
    </source>
</evidence>
<dbReference type="Pfam" id="PF00929">
    <property type="entry name" value="RNase_T"/>
    <property type="match status" value="1"/>
</dbReference>
<gene>
    <name evidence="6" type="ORF">AYJ54_28585</name>
</gene>
<dbReference type="STRING" id="1505087.AYJ54_28585"/>
<evidence type="ECO:0000256" key="4">
    <source>
        <dbReference type="ARBA" id="ARBA00049244"/>
    </source>
</evidence>
<organism evidence="6 7">
    <name type="scientific">Bradyrhizobium centrolobii</name>
    <dbReference type="NCBI Taxonomy" id="1505087"/>
    <lineage>
        <taxon>Bacteria</taxon>
        <taxon>Pseudomonadati</taxon>
        <taxon>Pseudomonadota</taxon>
        <taxon>Alphaproteobacteria</taxon>
        <taxon>Hyphomicrobiales</taxon>
        <taxon>Nitrobacteraceae</taxon>
        <taxon>Bradyrhizobium</taxon>
    </lineage>
</organism>
<name>A0A176YBI8_9BRAD</name>
<protein>
    <recommendedName>
        <fullName evidence="1">DNA-directed DNA polymerase</fullName>
        <ecNumber evidence="1">2.7.7.7</ecNumber>
    </recommendedName>
</protein>
<dbReference type="SUPFAM" id="SSF53098">
    <property type="entry name" value="Ribonuclease H-like"/>
    <property type="match status" value="1"/>
</dbReference>
<dbReference type="GO" id="GO:0003677">
    <property type="term" value="F:DNA binding"/>
    <property type="evidence" value="ECO:0007669"/>
    <property type="project" value="InterPro"/>
</dbReference>
<dbReference type="GO" id="GO:0045004">
    <property type="term" value="P:DNA replication proofreading"/>
    <property type="evidence" value="ECO:0007669"/>
    <property type="project" value="TreeGrafter"/>
</dbReference>
<evidence type="ECO:0000313" key="7">
    <source>
        <dbReference type="Proteomes" id="UP000076959"/>
    </source>
</evidence>
<dbReference type="GO" id="GO:0003887">
    <property type="term" value="F:DNA-directed DNA polymerase activity"/>
    <property type="evidence" value="ECO:0007669"/>
    <property type="project" value="UniProtKB-EC"/>
</dbReference>
<dbReference type="Gene3D" id="3.30.420.10">
    <property type="entry name" value="Ribonuclease H-like superfamily/Ribonuclease H"/>
    <property type="match status" value="1"/>
</dbReference>
<dbReference type="InterPro" id="IPR013520">
    <property type="entry name" value="Ribonucl_H"/>
</dbReference>
<dbReference type="InterPro" id="IPR036397">
    <property type="entry name" value="RNaseH_sf"/>
</dbReference>
<dbReference type="InterPro" id="IPR012337">
    <property type="entry name" value="RNaseH-like_sf"/>
</dbReference>
<comment type="function">
    <text evidence="2">DNA polymerase III is a complex, multichain enzyme responsible for most of the replicative synthesis in bacteria. The epsilon subunit contain the editing function and is a proofreading 3'-5' exonuclease.</text>
</comment>
<accession>A0A176YBI8</accession>
<keyword evidence="7" id="KW-1185">Reference proteome</keyword>